<sequence length="414" mass="42785">MHARISDNPTVPVRENWLLLIPLALAGFVLIGGMLVSLTVYTAVMQARFGWNETELGAGPVALLLGMSVANLAVGPAMQRLGVRAIFAGGCLVAAAGWAAAGSVTQLWQFMVAMGLAGFGAGAATIVPGIAVITSAFRKNRGLAIALFIGSCALASSAMPIFTAYLIETVGWRTAFRIVGMAGVLLCPLLVRFLPGTLSIGQHDECIDPGDAARRPRTAALRLPAFWILTAALTVSQLCMNGVLFNIVAFLRKNGLTDSAAVDLYSLTNFMSLPGLLIGGLLSDRVSAHRLLPAIVAVQALGTFALLGIGHQGALGLFATIGFVVFWGGVAGLPSQSASLLLGELVGPQSFASLLGIVFTINGFVGALAPVLTGWLHDVSGSYVLPFGLFAACLLAAALACRLGSMSQPNSMHA</sequence>
<dbReference type="KEGG" id="nar:Saro_1540"/>
<feature type="transmembrane region" description="Helical" evidence="4">
    <location>
        <begin position="20"/>
        <end position="44"/>
    </location>
</feature>
<dbReference type="Proteomes" id="UP000009134">
    <property type="component" value="Chromosome"/>
</dbReference>
<dbReference type="InterPro" id="IPR036259">
    <property type="entry name" value="MFS_trans_sf"/>
</dbReference>
<feature type="transmembrane region" description="Helical" evidence="4">
    <location>
        <begin position="315"/>
        <end position="333"/>
    </location>
</feature>
<dbReference type="EMBL" id="CP000248">
    <property type="protein sequence ID" value="ABD25981.1"/>
    <property type="molecule type" value="Genomic_DNA"/>
</dbReference>
<feature type="transmembrane region" description="Helical" evidence="4">
    <location>
        <begin position="291"/>
        <end position="309"/>
    </location>
</feature>
<feature type="transmembrane region" description="Helical" evidence="4">
    <location>
        <begin position="81"/>
        <end position="101"/>
    </location>
</feature>
<dbReference type="eggNOG" id="COG2807">
    <property type="taxonomic scope" value="Bacteria"/>
</dbReference>
<name>Q2G842_NOVAD</name>
<feature type="transmembrane region" description="Helical" evidence="4">
    <location>
        <begin position="383"/>
        <end position="403"/>
    </location>
</feature>
<keyword evidence="2 4" id="KW-1133">Transmembrane helix</keyword>
<evidence type="ECO:0000256" key="1">
    <source>
        <dbReference type="ARBA" id="ARBA00022692"/>
    </source>
</evidence>
<dbReference type="STRING" id="279238.Saro_1540"/>
<keyword evidence="3 4" id="KW-0472">Membrane</keyword>
<dbReference type="InterPro" id="IPR020846">
    <property type="entry name" value="MFS_dom"/>
</dbReference>
<feature type="transmembrane region" description="Helical" evidence="4">
    <location>
        <begin position="143"/>
        <end position="162"/>
    </location>
</feature>
<evidence type="ECO:0000256" key="4">
    <source>
        <dbReference type="SAM" id="Phobius"/>
    </source>
</evidence>
<evidence type="ECO:0000259" key="5">
    <source>
        <dbReference type="PROSITE" id="PS50850"/>
    </source>
</evidence>
<dbReference type="Gene3D" id="1.20.1250.20">
    <property type="entry name" value="MFS general substrate transporter like domains"/>
    <property type="match status" value="1"/>
</dbReference>
<dbReference type="HOGENOM" id="CLU_688692_0_0_5"/>
<feature type="transmembrane region" description="Helical" evidence="4">
    <location>
        <begin position="264"/>
        <end position="282"/>
    </location>
</feature>
<dbReference type="InterPro" id="IPR050327">
    <property type="entry name" value="Proton-linked_MCT"/>
</dbReference>
<feature type="transmembrane region" description="Helical" evidence="4">
    <location>
        <begin position="107"/>
        <end position="131"/>
    </location>
</feature>
<keyword evidence="1 4" id="KW-0812">Transmembrane</keyword>
<feature type="transmembrane region" description="Helical" evidence="4">
    <location>
        <begin position="56"/>
        <end position="74"/>
    </location>
</feature>
<dbReference type="AlphaFoldDB" id="Q2G842"/>
<reference evidence="7" key="1">
    <citation type="submission" date="2006-01" db="EMBL/GenBank/DDBJ databases">
        <title>Complete sequence of Novosphingobium aromaticivorans DSM 12444.</title>
        <authorList>
            <consortium name="US DOE Joint Genome Institute"/>
            <person name="Copeland A."/>
            <person name="Lucas S."/>
            <person name="Lapidus A."/>
            <person name="Barry K."/>
            <person name="Detter J.C."/>
            <person name="Glavina T."/>
            <person name="Hammon N."/>
            <person name="Israni S."/>
            <person name="Pitluck S."/>
            <person name="Chain P."/>
            <person name="Malfatti S."/>
            <person name="Shin M."/>
            <person name="Vergez L."/>
            <person name="Schmutz J."/>
            <person name="Larimer F."/>
            <person name="Land M."/>
            <person name="Kyrpides N."/>
            <person name="Ivanova N."/>
            <person name="Fredrickson J."/>
            <person name="Balkwill D."/>
            <person name="Romine M.F."/>
            <person name="Richardson P."/>
        </authorList>
    </citation>
    <scope>NUCLEOTIDE SEQUENCE [LARGE SCALE GENOMIC DNA]</scope>
    <source>
        <strain evidence="7">ATCC 700278 / DSM 12444 / CCUG 56034 / CIP 105152 / NBRC 16084 / F199</strain>
    </source>
</reference>
<feature type="transmembrane region" description="Helical" evidence="4">
    <location>
        <begin position="354"/>
        <end position="377"/>
    </location>
</feature>
<organism evidence="6 7">
    <name type="scientific">Novosphingobium aromaticivorans (strain ATCC 700278 / DSM 12444 / CCUG 56034 / CIP 105152 / NBRC 16084 / F199)</name>
    <dbReference type="NCBI Taxonomy" id="279238"/>
    <lineage>
        <taxon>Bacteria</taxon>
        <taxon>Pseudomonadati</taxon>
        <taxon>Pseudomonadota</taxon>
        <taxon>Alphaproteobacteria</taxon>
        <taxon>Sphingomonadales</taxon>
        <taxon>Sphingomonadaceae</taxon>
        <taxon>Novosphingobium</taxon>
    </lineage>
</organism>
<dbReference type="GO" id="GO:0022857">
    <property type="term" value="F:transmembrane transporter activity"/>
    <property type="evidence" value="ECO:0007669"/>
    <property type="project" value="InterPro"/>
</dbReference>
<protein>
    <submittedName>
        <fullName evidence="6">Major facilitator superfamily MFS_1</fullName>
    </submittedName>
</protein>
<dbReference type="InterPro" id="IPR011701">
    <property type="entry name" value="MFS"/>
</dbReference>
<dbReference type="RefSeq" id="WP_011445191.1">
    <property type="nucleotide sequence ID" value="NC_007794.1"/>
</dbReference>
<proteinExistence type="predicted"/>
<dbReference type="PANTHER" id="PTHR11360">
    <property type="entry name" value="MONOCARBOXYLATE TRANSPORTER"/>
    <property type="match status" value="1"/>
</dbReference>
<keyword evidence="7" id="KW-1185">Reference proteome</keyword>
<evidence type="ECO:0000256" key="2">
    <source>
        <dbReference type="ARBA" id="ARBA00022989"/>
    </source>
</evidence>
<feature type="transmembrane region" description="Helical" evidence="4">
    <location>
        <begin position="174"/>
        <end position="194"/>
    </location>
</feature>
<gene>
    <name evidence="6" type="ordered locus">Saro_1540</name>
</gene>
<feature type="domain" description="Major facilitator superfamily (MFS) profile" evidence="5">
    <location>
        <begin position="19"/>
        <end position="409"/>
    </location>
</feature>
<dbReference type="SUPFAM" id="SSF103473">
    <property type="entry name" value="MFS general substrate transporter"/>
    <property type="match status" value="1"/>
</dbReference>
<accession>Q2G842</accession>
<dbReference type="Pfam" id="PF07690">
    <property type="entry name" value="MFS_1"/>
    <property type="match status" value="1"/>
</dbReference>
<dbReference type="PANTHER" id="PTHR11360:SF290">
    <property type="entry name" value="MONOCARBOXYLATE MFS PERMEASE"/>
    <property type="match status" value="1"/>
</dbReference>
<evidence type="ECO:0000256" key="3">
    <source>
        <dbReference type="ARBA" id="ARBA00023136"/>
    </source>
</evidence>
<evidence type="ECO:0000313" key="6">
    <source>
        <dbReference type="EMBL" id="ABD25981.1"/>
    </source>
</evidence>
<dbReference type="PROSITE" id="PS50850">
    <property type="entry name" value="MFS"/>
    <property type="match status" value="1"/>
</dbReference>
<feature type="transmembrane region" description="Helical" evidence="4">
    <location>
        <begin position="225"/>
        <end position="252"/>
    </location>
</feature>
<evidence type="ECO:0000313" key="7">
    <source>
        <dbReference type="Proteomes" id="UP000009134"/>
    </source>
</evidence>